<dbReference type="InterPro" id="IPR017853">
    <property type="entry name" value="GH"/>
</dbReference>
<dbReference type="SMART" id="SM00633">
    <property type="entry name" value="Glyco_10"/>
    <property type="match status" value="1"/>
</dbReference>
<dbReference type="RefSeq" id="WP_055143896.1">
    <property type="nucleotide sequence ID" value="NZ_JXSZ01000005.1"/>
</dbReference>
<protein>
    <recommendedName>
        <fullName evidence="6">Beta-xylanase</fullName>
        <ecNumber evidence="6">3.2.1.8</ecNumber>
    </recommendedName>
</protein>
<evidence type="ECO:0000256" key="2">
    <source>
        <dbReference type="ARBA" id="ARBA00023277"/>
    </source>
</evidence>
<dbReference type="EMBL" id="LGTQ01000005">
    <property type="protein sequence ID" value="KPM49642.1"/>
    <property type="molecule type" value="Genomic_DNA"/>
</dbReference>
<keyword evidence="9" id="KW-1185">Reference proteome</keyword>
<feature type="active site" description="Nucleophile" evidence="5">
    <location>
        <position position="260"/>
    </location>
</feature>
<dbReference type="PANTHER" id="PTHR31490">
    <property type="entry name" value="GLYCOSYL HYDROLASE"/>
    <property type="match status" value="1"/>
</dbReference>
<keyword evidence="2 6" id="KW-0119">Carbohydrate metabolism</keyword>
<proteinExistence type="inferred from homology"/>
<evidence type="ECO:0000256" key="5">
    <source>
        <dbReference type="PROSITE-ProRule" id="PRU10061"/>
    </source>
</evidence>
<gene>
    <name evidence="8" type="ORF">AFM12_03350</name>
</gene>
<dbReference type="STRING" id="1605367.AFM12_03350"/>
<comment type="similarity">
    <text evidence="6">Belongs to the glycosyl hydrolase 10 (cellulase F) family.</text>
</comment>
<accession>A0A0P7BYQ8</accession>
<keyword evidence="3 6" id="KW-0326">Glycosidase</keyword>
<dbReference type="PANTHER" id="PTHR31490:SF90">
    <property type="entry name" value="ENDO-1,4-BETA-XYLANASE A"/>
    <property type="match status" value="1"/>
</dbReference>
<keyword evidence="1 6" id="KW-0378">Hydrolase</keyword>
<dbReference type="PROSITE" id="PS51760">
    <property type="entry name" value="GH10_2"/>
    <property type="match status" value="1"/>
</dbReference>
<dbReference type="GO" id="GO:0045493">
    <property type="term" value="P:xylan catabolic process"/>
    <property type="evidence" value="ECO:0007669"/>
    <property type="project" value="UniProtKB-KW"/>
</dbReference>
<evidence type="ECO:0000256" key="1">
    <source>
        <dbReference type="ARBA" id="ARBA00022801"/>
    </source>
</evidence>
<evidence type="ECO:0000256" key="3">
    <source>
        <dbReference type="ARBA" id="ARBA00023295"/>
    </source>
</evidence>
<keyword evidence="4 6" id="KW-0624">Polysaccharide degradation</keyword>
<dbReference type="InterPro" id="IPR031158">
    <property type="entry name" value="GH10_AS"/>
</dbReference>
<evidence type="ECO:0000256" key="6">
    <source>
        <dbReference type="RuleBase" id="RU361174"/>
    </source>
</evidence>
<evidence type="ECO:0000313" key="8">
    <source>
        <dbReference type="EMBL" id="KPM49642.1"/>
    </source>
</evidence>
<organism evidence="8 9">
    <name type="scientific">Jiulongibacter sediminis</name>
    <dbReference type="NCBI Taxonomy" id="1605367"/>
    <lineage>
        <taxon>Bacteria</taxon>
        <taxon>Pseudomonadati</taxon>
        <taxon>Bacteroidota</taxon>
        <taxon>Cytophagia</taxon>
        <taxon>Cytophagales</taxon>
        <taxon>Leadbetterellaceae</taxon>
        <taxon>Jiulongibacter</taxon>
    </lineage>
</organism>
<dbReference type="PROSITE" id="PS00591">
    <property type="entry name" value="GH10_1"/>
    <property type="match status" value="1"/>
</dbReference>
<keyword evidence="8" id="KW-0858">Xylan degradation</keyword>
<dbReference type="Pfam" id="PF00331">
    <property type="entry name" value="Glyco_hydro_10"/>
    <property type="match status" value="1"/>
</dbReference>
<dbReference type="AlphaFoldDB" id="A0A0P7BYQ8"/>
<dbReference type="Proteomes" id="UP000050454">
    <property type="component" value="Unassembled WGS sequence"/>
</dbReference>
<evidence type="ECO:0000256" key="4">
    <source>
        <dbReference type="ARBA" id="ARBA00023326"/>
    </source>
</evidence>
<feature type="domain" description="GH10" evidence="7">
    <location>
        <begin position="25"/>
        <end position="366"/>
    </location>
</feature>
<evidence type="ECO:0000259" key="7">
    <source>
        <dbReference type="PROSITE" id="PS51760"/>
    </source>
</evidence>
<name>A0A0P7BYQ8_9BACT</name>
<dbReference type="InterPro" id="IPR044846">
    <property type="entry name" value="GH10"/>
</dbReference>
<dbReference type="OrthoDB" id="9809277at2"/>
<dbReference type="Gene3D" id="3.20.20.80">
    <property type="entry name" value="Glycosidases"/>
    <property type="match status" value="1"/>
</dbReference>
<comment type="caution">
    <text evidence="8">The sequence shown here is derived from an EMBL/GenBank/DDBJ whole genome shotgun (WGS) entry which is preliminary data.</text>
</comment>
<dbReference type="PATRIC" id="fig|1605367.3.peg.2015"/>
<reference evidence="8 9" key="1">
    <citation type="submission" date="2015-07" db="EMBL/GenBank/DDBJ databases">
        <title>The draft genome sequence of Leadbetterella sp. JN14-9.</title>
        <authorList>
            <person name="Liu Y."/>
            <person name="Du J."/>
            <person name="Shao Z."/>
        </authorList>
    </citation>
    <scope>NUCLEOTIDE SEQUENCE [LARGE SCALE GENOMIC DNA]</scope>
    <source>
        <strain evidence="8 9">JN14-9</strain>
    </source>
</reference>
<comment type="catalytic activity">
    <reaction evidence="6">
        <text>Endohydrolysis of (1-&gt;4)-beta-D-xylosidic linkages in xylans.</text>
        <dbReference type="EC" id="3.2.1.8"/>
    </reaction>
</comment>
<dbReference type="GO" id="GO:0031176">
    <property type="term" value="F:endo-1,4-beta-xylanase activity"/>
    <property type="evidence" value="ECO:0007669"/>
    <property type="project" value="UniProtKB-EC"/>
</dbReference>
<dbReference type="EC" id="3.2.1.8" evidence="6"/>
<dbReference type="SUPFAM" id="SSF51445">
    <property type="entry name" value="(Trans)glycosidases"/>
    <property type="match status" value="1"/>
</dbReference>
<dbReference type="PRINTS" id="PR00134">
    <property type="entry name" value="GLHYDRLASE10"/>
</dbReference>
<evidence type="ECO:0000313" key="9">
    <source>
        <dbReference type="Proteomes" id="UP000050454"/>
    </source>
</evidence>
<dbReference type="InterPro" id="IPR001000">
    <property type="entry name" value="GH10_dom"/>
</dbReference>
<sequence length="368" mass="41062">MKLRVLPLAFVAVLAWSCKEKTTEELKPESIKELFADDFLIGTALNNRQIDASPDQADLIAKEFNVLTAENVMKSMLIHPSPDSFNFEYPDKLFALAEKNGQKVHGHTLVWHSQLSPFINEIEDSTAMAEALKAHIEAVAGRYKGKVYSWDVVNEAVEGDGSLRQSVFLKTMGEGYLPFAFKQAALVEPDADLYYNDYSMTGKAKRDGVIKMVKMIQESGAKIDGIGMQGHWHLDSPSLQEIEESIIAYSDLGVKVAITELDIDVLPSPQGVSGAEISQSAELKAELDPYTDGLPEDVSTALAKRYAEIFALFFKHRDKIDRVTFWGVNDGDSWKNGFPVRGRTNYPLLFDRNNGRKAAYEAIMDIER</sequence>